<feature type="transmembrane region" description="Helical" evidence="1">
    <location>
        <begin position="63"/>
        <end position="82"/>
    </location>
</feature>
<evidence type="ECO:0000313" key="2">
    <source>
        <dbReference type="EMBL" id="EZQ02029.1"/>
    </source>
</evidence>
<reference evidence="2 3" key="1">
    <citation type="submission" date="2014-03" db="EMBL/GenBank/DDBJ databases">
        <title>Draft genome sequence of the novel thermoacidophilic archaea Acidianus copahuensis ALE1 strain, isolated from Copahue volcanic area in Neuquen Argentina.</title>
        <authorList>
            <person name="Urbieta M.S."/>
            <person name="Rascovan N."/>
            <person name="Castro C."/>
            <person name="Revale S."/>
            <person name="Giaveno M.A."/>
            <person name="Vazquez M.P."/>
            <person name="Donati E.R."/>
        </authorList>
    </citation>
    <scope>NUCLEOTIDE SEQUENCE [LARGE SCALE GENOMIC DNA]</scope>
    <source>
        <strain evidence="2 3">ALE1</strain>
    </source>
</reference>
<name>A0A031LLB6_9CREN</name>
<keyword evidence="3" id="KW-1185">Reference proteome</keyword>
<keyword evidence="1" id="KW-0812">Transmembrane</keyword>
<dbReference type="RefSeq" id="WP_048100417.1">
    <property type="nucleotide sequence ID" value="NZ_JFZT01000057.1"/>
</dbReference>
<keyword evidence="1" id="KW-0472">Membrane</keyword>
<gene>
    <name evidence="2" type="ORF">CM19_11190</name>
</gene>
<keyword evidence="1" id="KW-1133">Transmembrane helix</keyword>
<feature type="transmembrane region" description="Helical" evidence="1">
    <location>
        <begin position="129"/>
        <end position="152"/>
    </location>
</feature>
<dbReference type="OrthoDB" id="34167at2157"/>
<accession>A0A031LLB6</accession>
<evidence type="ECO:0000313" key="3">
    <source>
        <dbReference type="Proteomes" id="UP000024332"/>
    </source>
</evidence>
<sequence length="154" mass="17620">MKLRTHYVFSTGLLTLFTYFLYPALITPIVAGLISIIGNLTIDKLGHEIRGKYISRTPRTHTLPRSIGWGILLSLPFVITLFFLNFNFIIGIIDGFLVGPSHMLLDVFTERGIYIRKNKRWTRFALAHFRYDNLVINSLAIFIGIVMLYVALSI</sequence>
<dbReference type="AlphaFoldDB" id="A0A031LLB6"/>
<comment type="caution">
    <text evidence="2">The sequence shown here is derived from an EMBL/GenBank/DDBJ whole genome shotgun (WGS) entry which is preliminary data.</text>
</comment>
<feature type="transmembrane region" description="Helical" evidence="1">
    <location>
        <begin position="20"/>
        <end position="42"/>
    </location>
</feature>
<dbReference type="EMBL" id="JFZT01000057">
    <property type="protein sequence ID" value="EZQ02029.1"/>
    <property type="molecule type" value="Genomic_DNA"/>
</dbReference>
<organism evidence="2 3">
    <name type="scientific">Candidatus Acidianus copahuensis</name>
    <dbReference type="NCBI Taxonomy" id="1160895"/>
    <lineage>
        <taxon>Archaea</taxon>
        <taxon>Thermoproteota</taxon>
        <taxon>Thermoprotei</taxon>
        <taxon>Sulfolobales</taxon>
        <taxon>Sulfolobaceae</taxon>
        <taxon>Acidianus</taxon>
    </lineage>
</organism>
<evidence type="ECO:0000256" key="1">
    <source>
        <dbReference type="SAM" id="Phobius"/>
    </source>
</evidence>
<protein>
    <submittedName>
        <fullName evidence="2">Uncharacterized protein</fullName>
    </submittedName>
</protein>
<dbReference type="STRING" id="1160895.CM19_11190"/>
<dbReference type="Pfam" id="PF06939">
    <property type="entry name" value="DUF1286"/>
    <property type="match status" value="1"/>
</dbReference>
<dbReference type="InterPro" id="IPR009705">
    <property type="entry name" value="DUF1286"/>
</dbReference>
<proteinExistence type="predicted"/>
<dbReference type="Proteomes" id="UP000024332">
    <property type="component" value="Unassembled WGS sequence"/>
</dbReference>